<reference evidence="3" key="2">
    <citation type="submission" date="2016-04" db="EMBL/GenBank/DDBJ databases">
        <title>First Complete Genome Sequence of a Subdivision 6 Acidobacterium.</title>
        <authorList>
            <person name="Huang S."/>
            <person name="Vieira S."/>
            <person name="Bunk B."/>
            <person name="Riedel T."/>
            <person name="Sproeer C."/>
            <person name="Overmann J."/>
        </authorList>
    </citation>
    <scope>NUCLEOTIDE SEQUENCE [LARGE SCALE GENOMIC DNA]</scope>
    <source>
        <strain evidence="3">DSM 100886 HEG_-6_39</strain>
    </source>
</reference>
<name>A0A143PTS7_LUTPR</name>
<dbReference type="OrthoDB" id="9798830at2"/>
<dbReference type="STRING" id="1855912.LuPra_05264"/>
<dbReference type="Proteomes" id="UP000076079">
    <property type="component" value="Chromosome"/>
</dbReference>
<feature type="domain" description="DinB-like" evidence="1">
    <location>
        <begin position="19"/>
        <end position="149"/>
    </location>
</feature>
<evidence type="ECO:0000313" key="3">
    <source>
        <dbReference type="Proteomes" id="UP000076079"/>
    </source>
</evidence>
<dbReference type="InterPro" id="IPR034660">
    <property type="entry name" value="DinB/YfiT-like"/>
</dbReference>
<dbReference type="Pfam" id="PF12867">
    <property type="entry name" value="DinB_2"/>
    <property type="match status" value="1"/>
</dbReference>
<evidence type="ECO:0000313" key="2">
    <source>
        <dbReference type="EMBL" id="AMY11992.1"/>
    </source>
</evidence>
<sequence length="161" mass="17785">MPSLTSALRAHLADVLEWEDAHVTFDKAVDGIPLASQGARADGFPHSPWELLEHMRLAQDDIVEFCNNAAYEHTKAWPGDYWPRTPAPPTATAWADSVAAYLQGREALKAIARTVEDLTQPVPTGSSRQTYLRAILLAADHTAYHVGQLVLVRRALGHWPQ</sequence>
<proteinExistence type="predicted"/>
<evidence type="ECO:0000259" key="1">
    <source>
        <dbReference type="Pfam" id="PF12867"/>
    </source>
</evidence>
<reference evidence="2 3" key="1">
    <citation type="journal article" date="2016" name="Genome Announc.">
        <title>First Complete Genome Sequence of a Subdivision 6 Acidobacterium Strain.</title>
        <authorList>
            <person name="Huang S."/>
            <person name="Vieira S."/>
            <person name="Bunk B."/>
            <person name="Riedel T."/>
            <person name="Sproer C."/>
            <person name="Overmann J."/>
        </authorList>
    </citation>
    <scope>NUCLEOTIDE SEQUENCE [LARGE SCALE GENOMIC DNA]</scope>
    <source>
        <strain evidence="3">DSM 100886 HEG_-6_39</strain>
    </source>
</reference>
<gene>
    <name evidence="2" type="ORF">LuPra_05264</name>
</gene>
<dbReference type="RefSeq" id="WP_110173485.1">
    <property type="nucleotide sequence ID" value="NZ_CP015136.1"/>
</dbReference>
<protein>
    <submittedName>
        <fullName evidence="2">DinB superfamily protein</fullName>
    </submittedName>
</protein>
<dbReference type="KEGG" id="abac:LuPra_05264"/>
<dbReference type="InterPro" id="IPR024775">
    <property type="entry name" value="DinB-like"/>
</dbReference>
<dbReference type="Gene3D" id="1.20.120.450">
    <property type="entry name" value="dinb family like domain"/>
    <property type="match status" value="1"/>
</dbReference>
<dbReference type="EMBL" id="CP015136">
    <property type="protein sequence ID" value="AMY11992.1"/>
    <property type="molecule type" value="Genomic_DNA"/>
</dbReference>
<accession>A0A143PTS7</accession>
<dbReference type="AlphaFoldDB" id="A0A143PTS7"/>
<organism evidence="2 3">
    <name type="scientific">Luteitalea pratensis</name>
    <dbReference type="NCBI Taxonomy" id="1855912"/>
    <lineage>
        <taxon>Bacteria</taxon>
        <taxon>Pseudomonadati</taxon>
        <taxon>Acidobacteriota</taxon>
        <taxon>Vicinamibacteria</taxon>
        <taxon>Vicinamibacterales</taxon>
        <taxon>Vicinamibacteraceae</taxon>
        <taxon>Luteitalea</taxon>
    </lineage>
</organism>
<keyword evidence="3" id="KW-1185">Reference proteome</keyword>
<dbReference type="SUPFAM" id="SSF109854">
    <property type="entry name" value="DinB/YfiT-like putative metalloenzymes"/>
    <property type="match status" value="1"/>
</dbReference>